<dbReference type="InterPro" id="IPR036388">
    <property type="entry name" value="WH-like_DNA-bd_sf"/>
</dbReference>
<comment type="caution">
    <text evidence="6">The sequence shown here is derived from an EMBL/GenBank/DDBJ whole genome shotgun (WGS) entry which is preliminary data.</text>
</comment>
<dbReference type="GO" id="GO:0003677">
    <property type="term" value="F:DNA binding"/>
    <property type="evidence" value="ECO:0007669"/>
    <property type="project" value="UniProtKB-KW"/>
</dbReference>
<comment type="similarity">
    <text evidence="1">Belongs to the LysR transcriptional regulatory family.</text>
</comment>
<keyword evidence="4" id="KW-0804">Transcription</keyword>
<evidence type="ECO:0000313" key="7">
    <source>
        <dbReference type="Proteomes" id="UP000031278"/>
    </source>
</evidence>
<accession>A0A0B9H1V5</accession>
<evidence type="ECO:0000256" key="4">
    <source>
        <dbReference type="ARBA" id="ARBA00023163"/>
    </source>
</evidence>
<gene>
    <name evidence="6" type="ORF">RJ45_15640</name>
</gene>
<dbReference type="InterPro" id="IPR036390">
    <property type="entry name" value="WH_DNA-bd_sf"/>
</dbReference>
<protein>
    <submittedName>
        <fullName evidence="6">LysR family transcriptional regulator</fullName>
    </submittedName>
</protein>
<evidence type="ECO:0000256" key="2">
    <source>
        <dbReference type="ARBA" id="ARBA00023015"/>
    </source>
</evidence>
<dbReference type="InterPro" id="IPR050389">
    <property type="entry name" value="LysR-type_TF"/>
</dbReference>
<evidence type="ECO:0000256" key="1">
    <source>
        <dbReference type="ARBA" id="ARBA00009437"/>
    </source>
</evidence>
<evidence type="ECO:0000259" key="5">
    <source>
        <dbReference type="PROSITE" id="PS50931"/>
    </source>
</evidence>
<dbReference type="Proteomes" id="UP000031278">
    <property type="component" value="Unassembled WGS sequence"/>
</dbReference>
<dbReference type="RefSeq" id="WP_039464099.1">
    <property type="nucleotide sequence ID" value="NZ_JWLZ01000171.1"/>
</dbReference>
<dbReference type="AlphaFoldDB" id="A0A0B9H1V5"/>
<reference evidence="6 7" key="1">
    <citation type="submission" date="2014-12" db="EMBL/GenBank/DDBJ databases">
        <title>Genome sequencing of Photobacterium gaetbulicola AD005a.</title>
        <authorList>
            <person name="Adrian T.G.S."/>
            <person name="Chan K.G."/>
        </authorList>
    </citation>
    <scope>NUCLEOTIDE SEQUENCE [LARGE SCALE GENOMIC DNA]</scope>
    <source>
        <strain evidence="6 7">AD005a</strain>
    </source>
</reference>
<proteinExistence type="inferred from homology"/>
<dbReference type="SUPFAM" id="SSF46785">
    <property type="entry name" value="Winged helix' DNA-binding domain"/>
    <property type="match status" value="1"/>
</dbReference>
<dbReference type="Gene3D" id="1.10.10.10">
    <property type="entry name" value="Winged helix-like DNA-binding domain superfamily/Winged helix DNA-binding domain"/>
    <property type="match status" value="1"/>
</dbReference>
<sequence>MNDLNTLHVFLALMQTCSTTRAAQKLGRSQSYVSKVLAQLREELDDPLFVRSAEGLTPTSYAVSVEPKLRAALEQVNQALEPEEFNPKFIDKITLHIVEPYLITIGKDIIDAIRKECDAVIDIRQWNALSETMIQQEVVDIGIHLLSNKAQTLHQKPLFRGCAYFEGNKNGDYIKYVISGVNEFVNRYEMIDPAIEPKIYTDNHILTTQLMDQHYTLRYAPDREQSFEHDLDLTVAIITKASRRQSEKIQWLTKLLVPIIETFEGY</sequence>
<dbReference type="InterPro" id="IPR000847">
    <property type="entry name" value="LysR_HTH_N"/>
</dbReference>
<organism evidence="6 7">
    <name type="scientific">Photobacterium gaetbulicola</name>
    <dbReference type="NCBI Taxonomy" id="1295392"/>
    <lineage>
        <taxon>Bacteria</taxon>
        <taxon>Pseudomonadati</taxon>
        <taxon>Pseudomonadota</taxon>
        <taxon>Gammaproteobacteria</taxon>
        <taxon>Vibrionales</taxon>
        <taxon>Vibrionaceae</taxon>
        <taxon>Photobacterium</taxon>
    </lineage>
</organism>
<keyword evidence="3" id="KW-0238">DNA-binding</keyword>
<feature type="domain" description="HTH lysR-type" evidence="5">
    <location>
        <begin position="1"/>
        <end position="59"/>
    </location>
</feature>
<evidence type="ECO:0000313" key="6">
    <source>
        <dbReference type="EMBL" id="KHT62777.1"/>
    </source>
</evidence>
<evidence type="ECO:0000256" key="3">
    <source>
        <dbReference type="ARBA" id="ARBA00023125"/>
    </source>
</evidence>
<dbReference type="EMBL" id="JWLZ01000171">
    <property type="protein sequence ID" value="KHT62777.1"/>
    <property type="molecule type" value="Genomic_DNA"/>
</dbReference>
<dbReference type="Pfam" id="PF00126">
    <property type="entry name" value="HTH_1"/>
    <property type="match status" value="1"/>
</dbReference>
<dbReference type="GO" id="GO:0003700">
    <property type="term" value="F:DNA-binding transcription factor activity"/>
    <property type="evidence" value="ECO:0007669"/>
    <property type="project" value="InterPro"/>
</dbReference>
<dbReference type="PANTHER" id="PTHR30118">
    <property type="entry name" value="HTH-TYPE TRANSCRIPTIONAL REGULATOR LEUO-RELATED"/>
    <property type="match status" value="1"/>
</dbReference>
<dbReference type="PANTHER" id="PTHR30118:SF15">
    <property type="entry name" value="TRANSCRIPTIONAL REGULATORY PROTEIN"/>
    <property type="match status" value="1"/>
</dbReference>
<keyword evidence="2" id="KW-0805">Transcription regulation</keyword>
<name>A0A0B9H1V5_9GAMM</name>
<dbReference type="PROSITE" id="PS50931">
    <property type="entry name" value="HTH_LYSR"/>
    <property type="match status" value="1"/>
</dbReference>